<evidence type="ECO:0000313" key="7">
    <source>
        <dbReference type="WBParaSite" id="BXY_1608600.1"/>
    </source>
</evidence>
<evidence type="ECO:0000313" key="6">
    <source>
        <dbReference type="Proteomes" id="UP000659654"/>
    </source>
</evidence>
<dbReference type="GO" id="GO:1990114">
    <property type="term" value="P:RNA polymerase II core complex assembly"/>
    <property type="evidence" value="ECO:0007669"/>
    <property type="project" value="TreeGrafter"/>
</dbReference>
<evidence type="ECO:0000313" key="3">
    <source>
        <dbReference type="EMBL" id="CAD5221941.1"/>
    </source>
</evidence>
<dbReference type="OrthoDB" id="10267474at2759"/>
<evidence type="ECO:0000313" key="4">
    <source>
        <dbReference type="EMBL" id="CAG9108904.1"/>
    </source>
</evidence>
<dbReference type="InterPro" id="IPR011599">
    <property type="entry name" value="PFD_alpha_archaea"/>
</dbReference>
<name>A0A1I7SSR9_BURXY</name>
<dbReference type="GO" id="GO:0005737">
    <property type="term" value="C:cytoplasm"/>
    <property type="evidence" value="ECO:0007669"/>
    <property type="project" value="TreeGrafter"/>
</dbReference>
<dbReference type="Proteomes" id="UP000095284">
    <property type="component" value="Unplaced"/>
</dbReference>
<dbReference type="Gene3D" id="1.10.287.370">
    <property type="match status" value="1"/>
</dbReference>
<dbReference type="GO" id="GO:0006457">
    <property type="term" value="P:protein folding"/>
    <property type="evidence" value="ECO:0007669"/>
    <property type="project" value="InterPro"/>
</dbReference>
<reference evidence="7" key="1">
    <citation type="submission" date="2016-11" db="UniProtKB">
        <authorList>
            <consortium name="WormBaseParasite"/>
        </authorList>
    </citation>
    <scope>IDENTIFICATION</scope>
</reference>
<sequence length="155" mass="17018">MADLNTINANLSTLPIETLSALKQRTDAEIEFMSTSIATLRKALLAFEHVKLAASKVKESKDGQDCMVPVGSTLYVKGKLEDPQKVLVDVGAGYFIEMSADRAVDHYTRKVDHIRGEVDSLRSIVQQKAAMRDMIVQALQKKIQTLAAAQQPTTS</sequence>
<dbReference type="AlphaFoldDB" id="A0A1I7SSR9"/>
<dbReference type="GO" id="GO:1990115">
    <property type="term" value="P:RNA polymerase III assembly"/>
    <property type="evidence" value="ECO:0007669"/>
    <property type="project" value="TreeGrafter"/>
</dbReference>
<keyword evidence="6" id="KW-1185">Reference proteome</keyword>
<dbReference type="NCBIfam" id="TIGR00293">
    <property type="entry name" value="prefoldin subunit alpha"/>
    <property type="match status" value="1"/>
</dbReference>
<proteinExistence type="inferred from homology"/>
<comment type="subunit">
    <text evidence="2">Heterohexamer of two PFD-alpha type and four PFD-beta type subunits.</text>
</comment>
<dbReference type="CDD" id="cd23157">
    <property type="entry name" value="Prefoldin_5"/>
    <property type="match status" value="1"/>
</dbReference>
<dbReference type="Proteomes" id="UP000582659">
    <property type="component" value="Unassembled WGS sequence"/>
</dbReference>
<organism evidence="5 7">
    <name type="scientific">Bursaphelenchus xylophilus</name>
    <name type="common">Pinewood nematode worm</name>
    <name type="synonym">Aphelenchoides xylophilus</name>
    <dbReference type="NCBI Taxonomy" id="6326"/>
    <lineage>
        <taxon>Eukaryota</taxon>
        <taxon>Metazoa</taxon>
        <taxon>Ecdysozoa</taxon>
        <taxon>Nematoda</taxon>
        <taxon>Chromadorea</taxon>
        <taxon>Rhabditida</taxon>
        <taxon>Tylenchina</taxon>
        <taxon>Tylenchomorpha</taxon>
        <taxon>Aphelenchoidea</taxon>
        <taxon>Aphelenchoididae</taxon>
        <taxon>Bursaphelenchus</taxon>
    </lineage>
</organism>
<evidence type="ECO:0000313" key="5">
    <source>
        <dbReference type="Proteomes" id="UP000095284"/>
    </source>
</evidence>
<dbReference type="GO" id="GO:1990113">
    <property type="term" value="P:RNA polymerase I assembly"/>
    <property type="evidence" value="ECO:0007669"/>
    <property type="project" value="TreeGrafter"/>
</dbReference>
<evidence type="ECO:0000256" key="1">
    <source>
        <dbReference type="ARBA" id="ARBA00010048"/>
    </source>
</evidence>
<accession>A0A1I7SSR9</accession>
<dbReference type="InterPro" id="IPR009053">
    <property type="entry name" value="Prefoldin"/>
</dbReference>
<dbReference type="WBParaSite" id="BXY_1608600.1">
    <property type="protein sequence ID" value="BXY_1608600.1"/>
    <property type="gene ID" value="BXY_1608600"/>
</dbReference>
<dbReference type="EMBL" id="CAJFDI010000003">
    <property type="protein sequence ID" value="CAD5221941.1"/>
    <property type="molecule type" value="Genomic_DNA"/>
</dbReference>
<dbReference type="PANTHER" id="PTHR12674:SF2">
    <property type="entry name" value="PREFOLDIN SUBUNIT 5"/>
    <property type="match status" value="1"/>
</dbReference>
<dbReference type="Proteomes" id="UP000659654">
    <property type="component" value="Unassembled WGS sequence"/>
</dbReference>
<dbReference type="GO" id="GO:0051082">
    <property type="term" value="F:unfolded protein binding"/>
    <property type="evidence" value="ECO:0007669"/>
    <property type="project" value="InterPro"/>
</dbReference>
<dbReference type="PANTHER" id="PTHR12674">
    <property type="entry name" value="PREFOLDIN SUBUNIT 5"/>
    <property type="match status" value="1"/>
</dbReference>
<dbReference type="eggNOG" id="KOG3048">
    <property type="taxonomic scope" value="Eukaryota"/>
</dbReference>
<dbReference type="SMR" id="A0A1I7SSR9"/>
<dbReference type="EMBL" id="CAJFCV020000003">
    <property type="protein sequence ID" value="CAG9108904.1"/>
    <property type="molecule type" value="Genomic_DNA"/>
</dbReference>
<protein>
    <submittedName>
        <fullName evidence="3">(pine wood nematode) hypothetical protein</fullName>
    </submittedName>
</protein>
<evidence type="ECO:0000256" key="2">
    <source>
        <dbReference type="ARBA" id="ARBA00011695"/>
    </source>
</evidence>
<comment type="similarity">
    <text evidence="1">Belongs to the prefoldin subunit alpha family.</text>
</comment>
<dbReference type="GO" id="GO:0016272">
    <property type="term" value="C:prefoldin complex"/>
    <property type="evidence" value="ECO:0007669"/>
    <property type="project" value="InterPro"/>
</dbReference>
<dbReference type="SUPFAM" id="SSF46579">
    <property type="entry name" value="Prefoldin"/>
    <property type="match status" value="1"/>
</dbReference>
<reference evidence="4" key="2">
    <citation type="submission" date="2020-08" db="EMBL/GenBank/DDBJ databases">
        <authorList>
            <person name="Kikuchi T."/>
        </authorList>
    </citation>
    <scope>NUCLEOTIDE SEQUENCE</scope>
    <source>
        <strain evidence="3">Ka4C1</strain>
    </source>
</reference>
<gene>
    <name evidence="3" type="ORF">BXYJ_LOCUS6929</name>
</gene>
<dbReference type="InterPro" id="IPR004127">
    <property type="entry name" value="Prefoldin_subunit_alpha"/>
</dbReference>
<dbReference type="Pfam" id="PF02996">
    <property type="entry name" value="Prefoldin"/>
    <property type="match status" value="1"/>
</dbReference>